<organism evidence="3 4">
    <name type="scientific">Phocid alphaherpesvirus 1</name>
    <dbReference type="NCBI Taxonomy" id="47418"/>
    <lineage>
        <taxon>Viruses</taxon>
        <taxon>Duplodnaviria</taxon>
        <taxon>Heunggongvirae</taxon>
        <taxon>Peploviricota</taxon>
        <taxon>Herviviricetes</taxon>
        <taxon>Herpesvirales</taxon>
        <taxon>Orthoherpesviridae</taxon>
        <taxon>Alphaherpesvirinae</taxon>
        <taxon>Varicellovirus</taxon>
        <taxon>Varicellovirus phocidalpha1</taxon>
    </lineage>
</organism>
<evidence type="ECO:0000313" key="4">
    <source>
        <dbReference type="Proteomes" id="UP000326297"/>
    </source>
</evidence>
<evidence type="ECO:0000313" key="3">
    <source>
        <dbReference type="EMBL" id="QBN85147.1"/>
    </source>
</evidence>
<feature type="domain" description="ORF32/34" evidence="2">
    <location>
        <begin position="76"/>
        <end position="148"/>
    </location>
</feature>
<proteinExistence type="predicted"/>
<reference evidence="3" key="1">
    <citation type="submission" date="2018-06" db="EMBL/GenBank/DDBJ databases">
        <title>Metagenomic Sequencing for Combined Detection of RNA and DNA Viruses in Respiratory Samples From Pediatric Patients.</title>
        <authorList>
            <person name="van Boheemen S."/>
            <person name="van Rijn-Klink A.L."/>
            <person name="Pappas N."/>
            <person name="Carbo E.C."/>
            <person name="van 't Hof P."/>
            <person name="Vorderman R.H.P."/>
            <person name="Mei H."/>
            <person name="Claas E.C.J."/>
            <person name="Kroes A.C.M."/>
            <person name="de Vries J.J.C."/>
        </authorList>
    </citation>
    <scope>NUCLEOTIDE SEQUENCE [LARGE SCALE GENOMIC DNA]</scope>
</reference>
<evidence type="ECO:0000259" key="2">
    <source>
        <dbReference type="Pfam" id="PF25717"/>
    </source>
</evidence>
<dbReference type="GeneID" id="80531873"/>
<dbReference type="RefSeq" id="YP_010794858.1">
    <property type="nucleotide sequence ID" value="NC_075562.1"/>
</dbReference>
<dbReference type="Pfam" id="PF25717">
    <property type="entry name" value="Herpes_ORF32"/>
    <property type="match status" value="1"/>
</dbReference>
<gene>
    <name evidence="3" type="primary">V32</name>
</gene>
<feature type="compositionally biased region" description="Acidic residues" evidence="1">
    <location>
        <begin position="46"/>
        <end position="57"/>
    </location>
</feature>
<name>A0A482F3I8_9ALPH</name>
<evidence type="ECO:0000256" key="1">
    <source>
        <dbReference type="SAM" id="MobiDB-lite"/>
    </source>
</evidence>
<feature type="region of interest" description="Disordered" evidence="1">
    <location>
        <begin position="38"/>
        <end position="66"/>
    </location>
</feature>
<protein>
    <submittedName>
        <fullName evidence="3">Protein V32-like protein</fullName>
    </submittedName>
</protein>
<dbReference type="InterPro" id="IPR057865">
    <property type="entry name" value="ORF32/34"/>
</dbReference>
<sequence length="151" mass="17067">MSLSAVPVYPSDMDMKIEMKHETQQTCSTALMSGDYDLSTSTNNEPEFEEVNLEDNSEATNSNLELEPKNVKSEICMKGMFVCHADPECRACKSLPFRRCISPGYDSPHLSEALDIASGTWVKVPRVYPDTPLAPWMDNYIIPDLERENRQ</sequence>
<dbReference type="EMBL" id="MH509440">
    <property type="protein sequence ID" value="QBN85147.1"/>
    <property type="molecule type" value="Genomic_DNA"/>
</dbReference>
<dbReference type="Proteomes" id="UP000326297">
    <property type="component" value="Segment"/>
</dbReference>
<accession>A0A482F3I8</accession>
<dbReference type="KEGG" id="vg:80531873"/>
<keyword evidence="4" id="KW-1185">Reference proteome</keyword>